<dbReference type="InterPro" id="IPR000924">
    <property type="entry name" value="Glu/Gln-tRNA-synth"/>
</dbReference>
<feature type="chain" id="PRO_5008901419" description="glutamine--tRNA ligase" evidence="12">
    <location>
        <begin position="23"/>
        <end position="816"/>
    </location>
</feature>
<evidence type="ECO:0000259" key="16">
    <source>
        <dbReference type="Pfam" id="PF04558"/>
    </source>
</evidence>
<sequence>FYRGWVVWFHLFTSPSTPLVMATQTREEQEAVATRLFEAIQLAPGTLAGAIKNVKFRQALVQTVREAGVESGCTKQQGALLYTVASKYPGNALVHRKTLLEYITSDKLKSNAQLDAALEFLAQTGSEPLDAGALDEAAGVGVVVTPDQISAAVASTLAQHAQRLQEERYHANTNVLLAEIRAGLKWVDLAAAKAELERQVEALLGPKTEADCVKPERKKKIKEKKPAKAEGGAAAGKPGPAAAEEEAWRTADPYAFLPRPEENNKCHTTVAFSDGSQLSISNSAERLAEHLRATGGRVVTRFPPEPNGYLHIGHAKAMFVDFGMAAARGGDCFLRFDDTNPEAEKREYIDHIQEIIAWMGWTPHRVTYSSDYFDRLHELAVQLIKGGNAYVCHQTGEEIKESREKREPSPWRDRPIAESLQLFEDMRRGLVDEGKATLRMRQDHRNDNYNMFDLIAYRIKFTEHPHAGDRWCIYPSYDYTHCLVDALENITHSLCTLEFESRRASYYWLLDVLDTYKPVVWEYSRLNITNNVLSKRKLNRLVTDRYVNGWDDPRLLTLAGLRRRGVTPKAINNFCREMGVTRTEGEVYLHKLDHHIRIDLDATSARRLAVLRPLRITITNLAEGHREEVEAQDFPGRGGGVYTVPFTRVVYIEATDFREQDSKDFYGLAPGKTIMLRYAYPITCTGVKKGPGGEVEELEATYERDFRGEGRKPPKGVLNWVAQPKPGVEPPSFEARLYDTLFTTQSPGGSETWLEELNPNSLAVVHGALATPALAAARVGDRFQLERLGYFTVDPDSRDDAMVLNRTCALKDSFAK</sequence>
<evidence type="ECO:0000256" key="5">
    <source>
        <dbReference type="ARBA" id="ARBA00022840"/>
    </source>
</evidence>
<dbReference type="InterPro" id="IPR020056">
    <property type="entry name" value="Rbsml_bL25/Gln-tRNA_synth_N"/>
</dbReference>
<evidence type="ECO:0000256" key="9">
    <source>
        <dbReference type="ARBA" id="ARBA00048270"/>
    </source>
</evidence>
<dbReference type="Pfam" id="PF03950">
    <property type="entry name" value="tRNA-synt_1c_C"/>
    <property type="match status" value="1"/>
</dbReference>
<dbReference type="EC" id="6.1.1.18" evidence="2"/>
<dbReference type="PANTHER" id="PTHR43097">
    <property type="entry name" value="GLUTAMINE-TRNA LIGASE"/>
    <property type="match status" value="1"/>
</dbReference>
<keyword evidence="4 10" id="KW-0547">Nucleotide-binding</keyword>
<dbReference type="InterPro" id="IPR042559">
    <property type="entry name" value="Gln-tRNA-synth_Ib_RNA-bd_N_2"/>
</dbReference>
<dbReference type="FunFam" id="1.10.8.1290:FF:000002">
    <property type="entry name" value="Glutamine--tRNA ligase cytoplasmic"/>
    <property type="match status" value="1"/>
</dbReference>
<name>A0A1D2A7W9_AUXPR</name>
<dbReference type="Gene3D" id="1.10.10.2420">
    <property type="match status" value="1"/>
</dbReference>
<dbReference type="PANTHER" id="PTHR43097:SF4">
    <property type="entry name" value="GLUTAMINE--TRNA LIGASE"/>
    <property type="match status" value="1"/>
</dbReference>
<dbReference type="InterPro" id="IPR020059">
    <property type="entry name" value="Glu/Gln-tRNA-synth_Ib_codon-bd"/>
</dbReference>
<dbReference type="Gene3D" id="3.40.50.620">
    <property type="entry name" value="HUPs"/>
    <property type="match status" value="1"/>
</dbReference>
<evidence type="ECO:0000259" key="13">
    <source>
        <dbReference type="Pfam" id="PF00749"/>
    </source>
</evidence>
<dbReference type="InterPro" id="IPR042558">
    <property type="entry name" value="Gln-tRNA-synth_Ib_RNA-bd_N_1"/>
</dbReference>
<evidence type="ECO:0000256" key="12">
    <source>
        <dbReference type="SAM" id="SignalP"/>
    </source>
</evidence>
<evidence type="ECO:0000256" key="8">
    <source>
        <dbReference type="ARBA" id="ARBA00030466"/>
    </source>
</evidence>
<dbReference type="InterPro" id="IPR011035">
    <property type="entry name" value="Ribosomal_bL25/Gln-tRNA_synth"/>
</dbReference>
<feature type="domain" description="tRNA synthetases class I (E and Q) anti-codon binding" evidence="17">
    <location>
        <begin position="718"/>
        <end position="794"/>
    </location>
</feature>
<organism evidence="18">
    <name type="scientific">Auxenochlorella protothecoides</name>
    <name type="common">Green microalga</name>
    <name type="synonym">Chlorella protothecoides</name>
    <dbReference type="NCBI Taxonomy" id="3075"/>
    <lineage>
        <taxon>Eukaryota</taxon>
        <taxon>Viridiplantae</taxon>
        <taxon>Chlorophyta</taxon>
        <taxon>core chlorophytes</taxon>
        <taxon>Trebouxiophyceae</taxon>
        <taxon>Chlorellales</taxon>
        <taxon>Chlorellaceae</taxon>
        <taxon>Auxenochlorella</taxon>
    </lineage>
</organism>
<reference evidence="18" key="1">
    <citation type="submission" date="2015-08" db="EMBL/GenBank/DDBJ databases">
        <authorList>
            <person name="Babu N.S."/>
            <person name="Beckwith C.J."/>
            <person name="Beseler K.G."/>
            <person name="Brison A."/>
            <person name="Carone J.V."/>
            <person name="Caskin T.P."/>
            <person name="Diamond M."/>
            <person name="Durham M.E."/>
            <person name="Foxe J.M."/>
            <person name="Go M."/>
            <person name="Henderson B.A."/>
            <person name="Jones I.B."/>
            <person name="McGettigan J.A."/>
            <person name="Micheletti S.J."/>
            <person name="Nasrallah M.E."/>
            <person name="Ortiz D."/>
            <person name="Piller C.R."/>
            <person name="Privatt S.R."/>
            <person name="Schneider S.L."/>
            <person name="Sharp S."/>
            <person name="Smith T.C."/>
            <person name="Stanton J.D."/>
            <person name="Ullery H.E."/>
            <person name="Wilson R.J."/>
            <person name="Serrano M.G."/>
            <person name="Buck G."/>
            <person name="Lee V."/>
            <person name="Wang Y."/>
            <person name="Carvalho R."/>
            <person name="Voegtly L."/>
            <person name="Shi R."/>
            <person name="Duckworth R."/>
            <person name="Johnson A."/>
            <person name="Loviza R."/>
            <person name="Walstead R."/>
            <person name="Shah Z."/>
            <person name="Kiflezghi M."/>
            <person name="Wade K."/>
            <person name="Ball S.L."/>
            <person name="Bradley K.W."/>
            <person name="Asai D.J."/>
            <person name="Bowman C.A."/>
            <person name="Russell D.A."/>
            <person name="Pope W.H."/>
            <person name="Jacobs-Sera D."/>
            <person name="Hendrix R.W."/>
            <person name="Hatfull G.F."/>
        </authorList>
    </citation>
    <scope>NUCLEOTIDE SEQUENCE</scope>
</reference>
<dbReference type="InterPro" id="IPR020058">
    <property type="entry name" value="Glu/Gln-tRNA-synth_Ib_cat-dom"/>
</dbReference>
<dbReference type="GO" id="GO:0004819">
    <property type="term" value="F:glutamine-tRNA ligase activity"/>
    <property type="evidence" value="ECO:0007669"/>
    <property type="project" value="UniProtKB-EC"/>
</dbReference>
<dbReference type="NCBIfam" id="TIGR00440">
    <property type="entry name" value="glnS"/>
    <property type="match status" value="1"/>
</dbReference>
<dbReference type="Gene3D" id="1.10.8.1290">
    <property type="entry name" value="Glutaminyl-tRNA synthetase, non-specific RNA binding region part 1, domain 1"/>
    <property type="match status" value="1"/>
</dbReference>
<evidence type="ECO:0000259" key="17">
    <source>
        <dbReference type="Pfam" id="PF20974"/>
    </source>
</evidence>
<dbReference type="InterPro" id="IPR050132">
    <property type="entry name" value="Gln/Glu-tRNA_Ligase"/>
</dbReference>
<evidence type="ECO:0000256" key="2">
    <source>
        <dbReference type="ARBA" id="ARBA00012836"/>
    </source>
</evidence>
<evidence type="ECO:0000256" key="7">
    <source>
        <dbReference type="ARBA" id="ARBA00023146"/>
    </source>
</evidence>
<gene>
    <name evidence="18" type="ORF">g.22005</name>
</gene>
<keyword evidence="5 10" id="KW-0067">ATP-binding</keyword>
<dbReference type="GO" id="GO:0009791">
    <property type="term" value="P:post-embryonic development"/>
    <property type="evidence" value="ECO:0007669"/>
    <property type="project" value="UniProtKB-ARBA"/>
</dbReference>
<dbReference type="Pfam" id="PF04558">
    <property type="entry name" value="tRNA_synt_1c_R1"/>
    <property type="match status" value="1"/>
</dbReference>
<evidence type="ECO:0000259" key="14">
    <source>
        <dbReference type="Pfam" id="PF03950"/>
    </source>
</evidence>
<keyword evidence="7 10" id="KW-0030">Aminoacyl-tRNA synthetase</keyword>
<proteinExistence type="inferred from homology"/>
<keyword evidence="6 10" id="KW-0648">Protein biosynthesis</keyword>
<dbReference type="GO" id="GO:0048608">
    <property type="term" value="P:reproductive structure development"/>
    <property type="evidence" value="ECO:0007669"/>
    <property type="project" value="UniProtKB-ARBA"/>
</dbReference>
<feature type="domain" description="Glutaminyl-tRNA synthetase class Ib non-specific RNA-binding" evidence="15">
    <location>
        <begin position="193"/>
        <end position="276"/>
    </location>
</feature>
<dbReference type="Pfam" id="PF20974">
    <property type="entry name" value="tRNA-synt_1c_C2"/>
    <property type="match status" value="1"/>
</dbReference>
<keyword evidence="3 10" id="KW-0436">Ligase</keyword>
<protein>
    <recommendedName>
        <fullName evidence="2">glutamine--tRNA ligase</fullName>
        <ecNumber evidence="2">6.1.1.18</ecNumber>
    </recommendedName>
    <alternativeName>
        <fullName evidence="8">Glutaminyl-tRNA synthetase</fullName>
    </alternativeName>
</protein>
<feature type="compositionally biased region" description="Low complexity" evidence="11">
    <location>
        <begin position="229"/>
        <end position="242"/>
    </location>
</feature>
<evidence type="ECO:0000256" key="11">
    <source>
        <dbReference type="SAM" id="MobiDB-lite"/>
    </source>
</evidence>
<dbReference type="PROSITE" id="PS00178">
    <property type="entry name" value="AA_TRNA_LIGASE_I"/>
    <property type="match status" value="1"/>
</dbReference>
<accession>A0A1D2A7W9</accession>
<dbReference type="SUPFAM" id="SSF52374">
    <property type="entry name" value="Nucleotidylyl transferase"/>
    <property type="match status" value="1"/>
</dbReference>
<dbReference type="SUPFAM" id="SSF50715">
    <property type="entry name" value="Ribosomal protein L25-like"/>
    <property type="match status" value="1"/>
</dbReference>
<feature type="domain" description="Glutamyl/glutaminyl-tRNA synthetase class Ib catalytic" evidence="13">
    <location>
        <begin position="298"/>
        <end position="591"/>
    </location>
</feature>
<evidence type="ECO:0000259" key="15">
    <source>
        <dbReference type="Pfam" id="PF04557"/>
    </source>
</evidence>
<keyword evidence="12" id="KW-0732">Signal</keyword>
<dbReference type="FunFam" id="1.10.10.2420:FF:000001">
    <property type="entry name" value="Glutamine--tRNA ligase cytoplasmic"/>
    <property type="match status" value="1"/>
</dbReference>
<feature type="region of interest" description="Disordered" evidence="11">
    <location>
        <begin position="214"/>
        <end position="242"/>
    </location>
</feature>
<evidence type="ECO:0000256" key="1">
    <source>
        <dbReference type="ARBA" id="ARBA00005594"/>
    </source>
</evidence>
<dbReference type="InterPro" id="IPR004514">
    <property type="entry name" value="Gln-tRNA-synth"/>
</dbReference>
<dbReference type="Pfam" id="PF00749">
    <property type="entry name" value="tRNA-synt_1c"/>
    <property type="match status" value="1"/>
</dbReference>
<dbReference type="InterPro" id="IPR014729">
    <property type="entry name" value="Rossmann-like_a/b/a_fold"/>
</dbReference>
<feature type="domain" description="Glutamyl/glutaminyl-tRNA synthetase class Ib anti-codon binding" evidence="14">
    <location>
        <begin position="605"/>
        <end position="703"/>
    </location>
</feature>
<evidence type="ECO:0000256" key="4">
    <source>
        <dbReference type="ARBA" id="ARBA00022741"/>
    </source>
</evidence>
<dbReference type="Pfam" id="PF04557">
    <property type="entry name" value="tRNA_synt_1c_R2"/>
    <property type="match status" value="1"/>
</dbReference>
<comment type="catalytic activity">
    <reaction evidence="9">
        <text>tRNA(Gln) + L-glutamine + ATP = L-glutaminyl-tRNA(Gln) + AMP + diphosphate</text>
        <dbReference type="Rhea" id="RHEA:20121"/>
        <dbReference type="Rhea" id="RHEA-COMP:9662"/>
        <dbReference type="Rhea" id="RHEA-COMP:9681"/>
        <dbReference type="ChEBI" id="CHEBI:30616"/>
        <dbReference type="ChEBI" id="CHEBI:33019"/>
        <dbReference type="ChEBI" id="CHEBI:58359"/>
        <dbReference type="ChEBI" id="CHEBI:78442"/>
        <dbReference type="ChEBI" id="CHEBI:78521"/>
        <dbReference type="ChEBI" id="CHEBI:456215"/>
        <dbReference type="EC" id="6.1.1.18"/>
    </reaction>
</comment>
<feature type="compositionally biased region" description="Basic residues" evidence="11">
    <location>
        <begin position="216"/>
        <end position="225"/>
    </location>
</feature>
<dbReference type="AlphaFoldDB" id="A0A1D2A7W9"/>
<feature type="non-terminal residue" evidence="18">
    <location>
        <position position="1"/>
    </location>
</feature>
<dbReference type="InterPro" id="IPR049437">
    <property type="entry name" value="tRNA-synt_1c_C2"/>
</dbReference>
<dbReference type="GO" id="GO:0005829">
    <property type="term" value="C:cytosol"/>
    <property type="evidence" value="ECO:0007669"/>
    <property type="project" value="TreeGrafter"/>
</dbReference>
<feature type="domain" description="Glutaminyl-tRNA synthetase class Ib non-specific RNA-binding" evidence="16">
    <location>
        <begin position="34"/>
        <end position="188"/>
    </location>
</feature>
<dbReference type="EMBL" id="GDKF01003348">
    <property type="protein sequence ID" value="JAT75274.1"/>
    <property type="molecule type" value="Transcribed_RNA"/>
</dbReference>
<feature type="signal peptide" evidence="12">
    <location>
        <begin position="1"/>
        <end position="22"/>
    </location>
</feature>
<evidence type="ECO:0000313" key="18">
    <source>
        <dbReference type="EMBL" id="JAT75274.1"/>
    </source>
</evidence>
<dbReference type="FunFam" id="2.40.240.10:FF:000007">
    <property type="entry name" value="Glutamine--tRNA ligase"/>
    <property type="match status" value="1"/>
</dbReference>
<dbReference type="InterPro" id="IPR007638">
    <property type="entry name" value="Gln-tRNA-synth_Ib_RNA-bd_2"/>
</dbReference>
<dbReference type="GO" id="GO:0006425">
    <property type="term" value="P:glutaminyl-tRNA aminoacylation"/>
    <property type="evidence" value="ECO:0007669"/>
    <property type="project" value="InterPro"/>
</dbReference>
<comment type="similarity">
    <text evidence="1 10">Belongs to the class-I aminoacyl-tRNA synthetase family.</text>
</comment>
<evidence type="ECO:0000256" key="3">
    <source>
        <dbReference type="ARBA" id="ARBA00022598"/>
    </source>
</evidence>
<dbReference type="Gene3D" id="2.40.240.10">
    <property type="entry name" value="Ribosomal Protein L25, Chain P"/>
    <property type="match status" value="2"/>
</dbReference>
<evidence type="ECO:0000256" key="6">
    <source>
        <dbReference type="ARBA" id="ARBA00022917"/>
    </source>
</evidence>
<dbReference type="InterPro" id="IPR001412">
    <property type="entry name" value="aa-tRNA-synth_I_CS"/>
</dbReference>
<evidence type="ECO:0000256" key="10">
    <source>
        <dbReference type="RuleBase" id="RU363037"/>
    </source>
</evidence>
<dbReference type="PRINTS" id="PR00987">
    <property type="entry name" value="TRNASYNTHGLU"/>
</dbReference>
<dbReference type="InterPro" id="IPR007639">
    <property type="entry name" value="Gln-tRNA-synth_Ib_RNA-bd_N"/>
</dbReference>
<dbReference type="FunFam" id="3.40.50.620:FF:000037">
    <property type="entry name" value="Glutamine--tRNA ligase cytoplasmic"/>
    <property type="match status" value="1"/>
</dbReference>
<dbReference type="GO" id="GO:0005524">
    <property type="term" value="F:ATP binding"/>
    <property type="evidence" value="ECO:0007669"/>
    <property type="project" value="UniProtKB-KW"/>
</dbReference>